<name>A0A839V6Q0_9GAMM</name>
<evidence type="ECO:0000256" key="1">
    <source>
        <dbReference type="SAM" id="Phobius"/>
    </source>
</evidence>
<keyword evidence="3" id="KW-1185">Reference proteome</keyword>
<protein>
    <submittedName>
        <fullName evidence="2">Uncharacterized protein</fullName>
    </submittedName>
</protein>
<accession>A0A839V6Q0</accession>
<keyword evidence="1" id="KW-1133">Transmembrane helix</keyword>
<feature type="transmembrane region" description="Helical" evidence="1">
    <location>
        <begin position="21"/>
        <end position="39"/>
    </location>
</feature>
<dbReference type="Proteomes" id="UP000547614">
    <property type="component" value="Unassembled WGS sequence"/>
</dbReference>
<comment type="caution">
    <text evidence="2">The sequence shown here is derived from an EMBL/GenBank/DDBJ whole genome shotgun (WGS) entry which is preliminary data.</text>
</comment>
<proteinExistence type="predicted"/>
<sequence>MGQPHDALGRKLRRLAILNGVLPPALTGLLTFLLVRFAGG</sequence>
<reference evidence="2 3" key="1">
    <citation type="submission" date="2020-08" db="EMBL/GenBank/DDBJ databases">
        <title>Genomic Encyclopedia of Type Strains, Phase III (KMG-III): the genomes of soil and plant-associated and newly described type strains.</title>
        <authorList>
            <person name="Whitman W."/>
        </authorList>
    </citation>
    <scope>NUCLEOTIDE SEQUENCE [LARGE SCALE GENOMIC DNA]</scope>
    <source>
        <strain evidence="2 3">CECT 7282</strain>
    </source>
</reference>
<dbReference type="RefSeq" id="WP_281375900.1">
    <property type="nucleotide sequence ID" value="NZ_JACHXP010000002.1"/>
</dbReference>
<organism evidence="2 3">
    <name type="scientific">Halomonas cerina</name>
    <dbReference type="NCBI Taxonomy" id="447424"/>
    <lineage>
        <taxon>Bacteria</taxon>
        <taxon>Pseudomonadati</taxon>
        <taxon>Pseudomonadota</taxon>
        <taxon>Gammaproteobacteria</taxon>
        <taxon>Oceanospirillales</taxon>
        <taxon>Halomonadaceae</taxon>
        <taxon>Halomonas</taxon>
    </lineage>
</organism>
<dbReference type="EMBL" id="JACHXP010000002">
    <property type="protein sequence ID" value="MBB3189219.1"/>
    <property type="molecule type" value="Genomic_DNA"/>
</dbReference>
<evidence type="ECO:0000313" key="2">
    <source>
        <dbReference type="EMBL" id="MBB3189219.1"/>
    </source>
</evidence>
<keyword evidence="1" id="KW-0812">Transmembrane</keyword>
<gene>
    <name evidence="2" type="ORF">FHR94_000441</name>
</gene>
<keyword evidence="1" id="KW-0472">Membrane</keyword>
<dbReference type="AlphaFoldDB" id="A0A839V6Q0"/>
<evidence type="ECO:0000313" key="3">
    <source>
        <dbReference type="Proteomes" id="UP000547614"/>
    </source>
</evidence>